<feature type="region of interest" description="Disordered" evidence="1">
    <location>
        <begin position="357"/>
        <end position="460"/>
    </location>
</feature>
<feature type="compositionally biased region" description="Acidic residues" evidence="1">
    <location>
        <begin position="421"/>
        <end position="436"/>
    </location>
</feature>
<dbReference type="AlphaFoldDB" id="A0A7I7ULW0"/>
<organism evidence="2 3">
    <name type="scientific">Mycolicibacterium pulveris</name>
    <name type="common">Mycobacterium pulveris</name>
    <dbReference type="NCBI Taxonomy" id="36813"/>
    <lineage>
        <taxon>Bacteria</taxon>
        <taxon>Bacillati</taxon>
        <taxon>Actinomycetota</taxon>
        <taxon>Actinomycetes</taxon>
        <taxon>Mycobacteriales</taxon>
        <taxon>Mycobacteriaceae</taxon>
        <taxon>Mycolicibacterium</taxon>
    </lineage>
</organism>
<accession>A0A7I7ULW0</accession>
<dbReference type="Proteomes" id="UP000467252">
    <property type="component" value="Chromosome"/>
</dbReference>
<gene>
    <name evidence="2" type="ORF">MPUL_35700</name>
</gene>
<keyword evidence="3" id="KW-1185">Reference proteome</keyword>
<feature type="compositionally biased region" description="Gly residues" evidence="1">
    <location>
        <begin position="440"/>
        <end position="460"/>
    </location>
</feature>
<sequence length="460" mass="46668">MFKQNRRKFINKLRVFFLLATYERVNFAVPETVSSKEHIMQVATKPLLTTGVALLGAGAIAVAPIQVAPPDVKVATPPAASTAVNLMADPVEFYTQLFERSIDNVGTLAEMYLDNPTPVLLQILTNQQENAERFVEALITAGDEYLILLTQAIPTLLQTVLDDLAQGDVAVAVNRLLGVPLLLTEPFLAVVGAGLAPLAIASNNLNNVVQLALSQLTSARSLLSTFGPFLSTASAVGVAIQGVIDGAGSGDPTEIVNALINAPGVVADGFLNGGYLPETPGLLTPPGLLLAPPPGPIGYFLALREAIADAISPTIMATANASEPEAPAAADDTGANEGLTAADSLVNEGAKFASVDAGLADDTSSDDGVAASPESEGEEERGDATKTANGGDKLTNGNKVTPAGAENAGSITSDSAPTDEASADLDETAVDTDPSEPTDGGEGGDSGPGSGGDDGSGGGE</sequence>
<evidence type="ECO:0008006" key="4">
    <source>
        <dbReference type="Google" id="ProtNLM"/>
    </source>
</evidence>
<evidence type="ECO:0000256" key="1">
    <source>
        <dbReference type="SAM" id="MobiDB-lite"/>
    </source>
</evidence>
<evidence type="ECO:0000313" key="3">
    <source>
        <dbReference type="Proteomes" id="UP000467252"/>
    </source>
</evidence>
<name>A0A7I7ULW0_MYCPV</name>
<protein>
    <recommendedName>
        <fullName evidence="4">PE-PGRS family protein</fullName>
    </recommendedName>
</protein>
<evidence type="ECO:0000313" key="2">
    <source>
        <dbReference type="EMBL" id="BBY82412.1"/>
    </source>
</evidence>
<reference evidence="2 3" key="1">
    <citation type="journal article" date="2019" name="Emerg. Microbes Infect.">
        <title>Comprehensive subspecies identification of 175 nontuberculous mycobacteria species based on 7547 genomic profiles.</title>
        <authorList>
            <person name="Matsumoto Y."/>
            <person name="Kinjo T."/>
            <person name="Motooka D."/>
            <person name="Nabeya D."/>
            <person name="Jung N."/>
            <person name="Uechi K."/>
            <person name="Horii T."/>
            <person name="Iida T."/>
            <person name="Fujita J."/>
            <person name="Nakamura S."/>
        </authorList>
    </citation>
    <scope>NUCLEOTIDE SEQUENCE [LARGE SCALE GENOMIC DNA]</scope>
    <source>
        <strain evidence="2 3">JCM 6370</strain>
    </source>
</reference>
<proteinExistence type="predicted"/>
<dbReference type="RefSeq" id="WP_163902471.1">
    <property type="nucleotide sequence ID" value="NZ_AP022599.1"/>
</dbReference>
<dbReference type="EMBL" id="AP022599">
    <property type="protein sequence ID" value="BBY82412.1"/>
    <property type="molecule type" value="Genomic_DNA"/>
</dbReference>